<reference evidence="11 12" key="1">
    <citation type="submission" date="2020-05" db="EMBL/GenBank/DDBJ databases">
        <title>Compete genome of Limnobacter sp. SAORIC-580.</title>
        <authorList>
            <person name="Song J."/>
            <person name="Cho J.-C."/>
        </authorList>
    </citation>
    <scope>NUCLEOTIDE SEQUENCE [LARGE SCALE GENOMIC DNA]</scope>
    <source>
        <strain evidence="11 12">SAORIC-580</strain>
    </source>
</reference>
<organism evidence="11 12">
    <name type="scientific">Limnobacter profundi</name>
    <dbReference type="NCBI Taxonomy" id="2732163"/>
    <lineage>
        <taxon>Bacteria</taxon>
        <taxon>Pseudomonadati</taxon>
        <taxon>Pseudomonadota</taxon>
        <taxon>Betaproteobacteria</taxon>
        <taxon>Burkholderiales</taxon>
        <taxon>Burkholderiaceae</taxon>
        <taxon>Limnobacter</taxon>
    </lineage>
</organism>
<accession>A0ABX6N2G3</accession>
<evidence type="ECO:0000256" key="7">
    <source>
        <dbReference type="RuleBase" id="RU004003"/>
    </source>
</evidence>
<dbReference type="InterPro" id="IPR013355">
    <property type="entry name" value="Pilus_4_PilQ"/>
</dbReference>
<dbReference type="PANTHER" id="PTHR30604:SF1">
    <property type="entry name" value="DNA UTILIZATION PROTEIN HOFQ"/>
    <property type="match status" value="1"/>
</dbReference>
<dbReference type="RefSeq" id="WP_171097429.1">
    <property type="nucleotide sequence ID" value="NZ_CP053084.1"/>
</dbReference>
<keyword evidence="12" id="KW-1185">Reference proteome</keyword>
<dbReference type="PANTHER" id="PTHR30604">
    <property type="entry name" value="PROTEIN TRANSPORT PROTEIN HOFQ"/>
    <property type="match status" value="1"/>
</dbReference>
<evidence type="ECO:0000256" key="4">
    <source>
        <dbReference type="ARBA" id="ARBA00022729"/>
    </source>
</evidence>
<evidence type="ECO:0000313" key="12">
    <source>
        <dbReference type="Proteomes" id="UP000501130"/>
    </source>
</evidence>
<evidence type="ECO:0000256" key="1">
    <source>
        <dbReference type="ARBA" id="ARBA00004370"/>
    </source>
</evidence>
<dbReference type="InterPro" id="IPR004846">
    <property type="entry name" value="T2SS/T3SS_dom"/>
</dbReference>
<dbReference type="InterPro" id="IPR001775">
    <property type="entry name" value="GspD/PilQ"/>
</dbReference>
<keyword evidence="2 8" id="KW-0813">Transport</keyword>
<name>A0ABX6N2G3_9BURK</name>
<evidence type="ECO:0000259" key="10">
    <source>
        <dbReference type="SMART" id="SM00965"/>
    </source>
</evidence>
<proteinExistence type="inferred from homology"/>
<dbReference type="InterPro" id="IPR049371">
    <property type="entry name" value="GspD-like_N0"/>
</dbReference>
<dbReference type="Gene3D" id="3.30.1370.130">
    <property type="match status" value="1"/>
</dbReference>
<comment type="similarity">
    <text evidence="7">Belongs to the bacterial secretin family.</text>
</comment>
<dbReference type="InterPro" id="IPR011662">
    <property type="entry name" value="Secretin/TonB_short_N"/>
</dbReference>
<keyword evidence="6" id="KW-0998">Cell outer membrane</keyword>
<dbReference type="SMART" id="SM00965">
    <property type="entry name" value="STN"/>
    <property type="match status" value="1"/>
</dbReference>
<dbReference type="NCBIfam" id="TIGR02515">
    <property type="entry name" value="IV_pilus_PilQ"/>
    <property type="match status" value="1"/>
</dbReference>
<keyword evidence="4 9" id="KW-0732">Signal</keyword>
<protein>
    <submittedName>
        <fullName evidence="11">Type IV pilus secretin PilQ</fullName>
    </submittedName>
</protein>
<evidence type="ECO:0000256" key="3">
    <source>
        <dbReference type="ARBA" id="ARBA00022692"/>
    </source>
</evidence>
<evidence type="ECO:0000256" key="6">
    <source>
        <dbReference type="ARBA" id="ARBA00023237"/>
    </source>
</evidence>
<dbReference type="PRINTS" id="PR00811">
    <property type="entry name" value="BCTERIALGSPD"/>
</dbReference>
<keyword evidence="3" id="KW-0812">Transmembrane</keyword>
<dbReference type="InterPro" id="IPR038591">
    <property type="entry name" value="NolW-like_sf"/>
</dbReference>
<dbReference type="InterPro" id="IPR005644">
    <property type="entry name" value="NolW-like"/>
</dbReference>
<evidence type="ECO:0000256" key="2">
    <source>
        <dbReference type="ARBA" id="ARBA00022448"/>
    </source>
</evidence>
<sequence length="693" mass="75518">MNNQLFNAGFVRTCFKAVALAAGLLMHFQVHALAVVDAKLEELADQARVTLFFDQDFDGKLGLFRIANPARQVLDFPVELGNSTLPMAFPSGSRIKKAQLIAAGGKTRLVFELAQNYEVQLNQKDRAIELTFSGPKPFQPNGGQAAVLSEQSELKDTVAQIMGRPAMIAEGPVMKAWKMDKLAGKWVLRLEFDRPDIVADAMLLNDQLKVRFANAQLASGVARQLQTTGDSPIAMAELKPGDLALTVQMKLNGATHLVRQRGPVVEVELSPTQNMAAQTKAIELKPATSEQSVVARYIGRPITLDFKDADIRTVMQVFADFTKMNLVLSDSVQGKVTVFLKDVPWDQALDIVMRSKGLVSSQSGNVLLVSTPTDVTNDQFQTANRRAQDEMEPLVSKVFQVSYQKTADLVALIKSEDSKLLSARGTLISDERTSQIFVQDTPTRLERISMIINGLDKPVKQVMIEARVVLADTSVSRDLGIRLRALSARADPGFEDVGDQFGSGNFVNTGVENATNLGYTLFNANSTRLINLQLRALEIENKVRTVSNPRVITSNKEPALIEQGTEIPYQIATSSGATATEFKEANLKLAVTPQIAPDGTVLLDVDVAKDSIGIETSNGPAIDTRRVKTKVLVSDGGTVVLGGIFEEDDNVLNDKTPFLGDIPGLGVLFRGKNESKRRAELLIFLTPVVLTSQ</sequence>
<dbReference type="Gene3D" id="3.30.1370.120">
    <property type="match status" value="1"/>
</dbReference>
<evidence type="ECO:0000256" key="9">
    <source>
        <dbReference type="SAM" id="SignalP"/>
    </source>
</evidence>
<comment type="subcellular location">
    <subcellularLocation>
        <location evidence="8">Cell outer membrane</location>
    </subcellularLocation>
    <subcellularLocation>
        <location evidence="1">Membrane</location>
    </subcellularLocation>
</comment>
<gene>
    <name evidence="11" type="primary">pilQ</name>
    <name evidence="11" type="ORF">HKT17_02030</name>
</gene>
<feature type="signal peptide" evidence="9">
    <location>
        <begin position="1"/>
        <end position="32"/>
    </location>
</feature>
<feature type="domain" description="Secretin/TonB short N-terminal" evidence="10">
    <location>
        <begin position="324"/>
        <end position="372"/>
    </location>
</feature>
<evidence type="ECO:0000256" key="5">
    <source>
        <dbReference type="ARBA" id="ARBA00023136"/>
    </source>
</evidence>
<dbReference type="Proteomes" id="UP000501130">
    <property type="component" value="Chromosome"/>
</dbReference>
<dbReference type="Pfam" id="PF21305">
    <property type="entry name" value="type_II_gspD_N0"/>
    <property type="match status" value="1"/>
</dbReference>
<keyword evidence="5" id="KW-0472">Membrane</keyword>
<feature type="chain" id="PRO_5047427158" evidence="9">
    <location>
        <begin position="33"/>
        <end position="693"/>
    </location>
</feature>
<dbReference type="Pfam" id="PF03958">
    <property type="entry name" value="Secretin_N"/>
    <property type="match status" value="1"/>
</dbReference>
<dbReference type="Pfam" id="PF00263">
    <property type="entry name" value="Secretin"/>
    <property type="match status" value="1"/>
</dbReference>
<evidence type="ECO:0000313" key="11">
    <source>
        <dbReference type="EMBL" id="QJR28573.1"/>
    </source>
</evidence>
<evidence type="ECO:0000256" key="8">
    <source>
        <dbReference type="RuleBase" id="RU004004"/>
    </source>
</evidence>
<dbReference type="InterPro" id="IPR051808">
    <property type="entry name" value="Type_IV_pilus_biogenesis"/>
</dbReference>
<dbReference type="EMBL" id="CP053084">
    <property type="protein sequence ID" value="QJR28573.1"/>
    <property type="molecule type" value="Genomic_DNA"/>
</dbReference>